<reference evidence="1" key="1">
    <citation type="submission" date="2022-04" db="EMBL/GenBank/DDBJ databases">
        <title>Jade perch genome.</title>
        <authorList>
            <person name="Chao B."/>
        </authorList>
    </citation>
    <scope>NUCLEOTIDE SEQUENCE</scope>
    <source>
        <strain evidence="1">CB-2022</strain>
    </source>
</reference>
<name>A0ACB8WH02_9TELE</name>
<accession>A0ACB8WH02</accession>
<sequence>MDNEFKKFKWFLKHEILEGFSGIPQAHLEKAERQDTVDLMVQKYQGPGALKLSLKVLEEINRNDLVQRLLNFCSEPKEEYNRKQPERKKAELVSVRRFAVEVTLDPHTAHPNLILSGDGKQVHHGDVRKKLPDNPKRFNKCLNVLGKQSFSSGKFYFEVQVKGKTAWALGVAKESIKRKGGIIASTENGYWTVMLRDGDVYKANNNDLVNHYPNQQPQKVGVFVNYEEGLVSFYDVDAGDLFYSFTDCSFTGKLHPFLTPCTNNGGRNSAPLIISPVNQTLNLKTHDLGDQKEEYERKKAELKRLQRFAVEVTLDPDTAHPALLLSEDGKQVYYGNVHTKLPANPKRFERCVYVLGRQSFSSGRFYYEVQVKGKTAWTVGVSIDRKGNITLSPDNGFWTLCLRDGNEYKAIGELSVHLSLKSHPQKVGVFVDYEEGLVSFYDVDTADLLYSFTGCSFTEKLYPFLSPSTKDGGTNTVPLIISPINDPVKRHDLGDQKEEYERKRAELKRLQWFAVEVILDPDTAHPALLLSDDGKQVHSDNVWKKLPENSDRFRRCVNVLGKQSFSSGRFYFEVQVKGKTAWTVGVAKESIDRKGYITLSPDNGFWTLWLRKGYEYKAIDEPSVLLSLKQQPEKVGVFVDYEEGLVSFYDVDTADLLYSFTDCVFTEKLHPFFSPCTNGGGTNSAPLIISPVNCSLNLKPHDLSDQKEEYERKKAKLKKFQLFAVEVTLDPETAHPALFLSEDCKQVHHGDVWQKLPNNPMRFKRCLNVLGKQSFSSGKFYFEVQVKGKTAWTLGVAKESIRRKGDITTSPENGYWTIKLMDGDVYKANDDDPVRLFLNQQPQKVGVFVDYEEGLVSFHDVDATDLLYCFSGWSFTEKLHPFFSPGTHDNRTNSTPLIICPINLND</sequence>
<comment type="caution">
    <text evidence="1">The sequence shown here is derived from an EMBL/GenBank/DDBJ whole genome shotgun (WGS) entry which is preliminary data.</text>
</comment>
<gene>
    <name evidence="1" type="ORF">L3Q82_009252</name>
</gene>
<evidence type="ECO:0000313" key="2">
    <source>
        <dbReference type="Proteomes" id="UP000831701"/>
    </source>
</evidence>
<dbReference type="EMBL" id="CM041540">
    <property type="protein sequence ID" value="KAI3366975.1"/>
    <property type="molecule type" value="Genomic_DNA"/>
</dbReference>
<keyword evidence="2" id="KW-1185">Reference proteome</keyword>
<organism evidence="1 2">
    <name type="scientific">Scortum barcoo</name>
    <name type="common">barcoo grunter</name>
    <dbReference type="NCBI Taxonomy" id="214431"/>
    <lineage>
        <taxon>Eukaryota</taxon>
        <taxon>Metazoa</taxon>
        <taxon>Chordata</taxon>
        <taxon>Craniata</taxon>
        <taxon>Vertebrata</taxon>
        <taxon>Euteleostomi</taxon>
        <taxon>Actinopterygii</taxon>
        <taxon>Neopterygii</taxon>
        <taxon>Teleostei</taxon>
        <taxon>Neoteleostei</taxon>
        <taxon>Acanthomorphata</taxon>
        <taxon>Eupercaria</taxon>
        <taxon>Centrarchiformes</taxon>
        <taxon>Terapontoidei</taxon>
        <taxon>Terapontidae</taxon>
        <taxon>Scortum</taxon>
    </lineage>
</organism>
<protein>
    <submittedName>
        <fullName evidence="1">Uncharacterized protein</fullName>
    </submittedName>
</protein>
<evidence type="ECO:0000313" key="1">
    <source>
        <dbReference type="EMBL" id="KAI3366975.1"/>
    </source>
</evidence>
<proteinExistence type="predicted"/>
<dbReference type="Proteomes" id="UP000831701">
    <property type="component" value="Chromosome 10"/>
</dbReference>